<comment type="caution">
    <text evidence="3">The sequence shown here is derived from an EMBL/GenBank/DDBJ whole genome shotgun (WGS) entry which is preliminary data.</text>
</comment>
<evidence type="ECO:0000259" key="2">
    <source>
        <dbReference type="Pfam" id="PF13240"/>
    </source>
</evidence>
<keyword evidence="1" id="KW-1133">Transmembrane helix</keyword>
<evidence type="ECO:0000313" key="4">
    <source>
        <dbReference type="Proteomes" id="UP001198495"/>
    </source>
</evidence>
<dbReference type="EMBL" id="JAJEQT010000001">
    <property type="protein sequence ID" value="MCC2217842.1"/>
    <property type="molecule type" value="Genomic_DNA"/>
</dbReference>
<evidence type="ECO:0000256" key="1">
    <source>
        <dbReference type="SAM" id="Phobius"/>
    </source>
</evidence>
<proteinExistence type="predicted"/>
<feature type="transmembrane region" description="Helical" evidence="1">
    <location>
        <begin position="92"/>
        <end position="113"/>
    </location>
</feature>
<keyword evidence="4" id="KW-1185">Reference proteome</keyword>
<dbReference type="Pfam" id="PF13240">
    <property type="entry name" value="Zn_Ribbon_1"/>
    <property type="match status" value="1"/>
</dbReference>
<protein>
    <submittedName>
        <fullName evidence="3">Zinc-ribbon domain-containing protein</fullName>
    </submittedName>
</protein>
<keyword evidence="1" id="KW-0812">Transmembrane</keyword>
<accession>A0ABS8FKY9</accession>
<dbReference type="Proteomes" id="UP001198495">
    <property type="component" value="Unassembled WGS sequence"/>
</dbReference>
<reference evidence="3 4" key="1">
    <citation type="submission" date="2021-10" db="EMBL/GenBank/DDBJ databases">
        <title>Anaerobic single-cell dispensing facilitates the cultivation of human gut bacteria.</title>
        <authorList>
            <person name="Afrizal A."/>
        </authorList>
    </citation>
    <scope>NUCLEOTIDE SEQUENCE [LARGE SCALE GENOMIC DNA]</scope>
    <source>
        <strain evidence="3 4">CLA-AA-H212</strain>
    </source>
</reference>
<feature type="domain" description="Zinc-ribbon" evidence="2">
    <location>
        <begin position="4"/>
        <end position="23"/>
    </location>
</feature>
<feature type="transmembrane region" description="Helical" evidence="1">
    <location>
        <begin position="140"/>
        <end position="160"/>
    </location>
</feature>
<feature type="transmembrane region" description="Helical" evidence="1">
    <location>
        <begin position="172"/>
        <end position="193"/>
    </location>
</feature>
<feature type="transmembrane region" description="Helical" evidence="1">
    <location>
        <begin position="199"/>
        <end position="222"/>
    </location>
</feature>
<evidence type="ECO:0000313" key="3">
    <source>
        <dbReference type="EMBL" id="MCC2217842.1"/>
    </source>
</evidence>
<sequence>MGVCNNCGNQISDGQLTCPVCGAYTGAGAQANNQTPQQNMYNQQGMYNQAPQQNMYNQQGMYNQAPQQNMYNQQDMYIQTPQQPQKELGMKWFHFVIYFQLFVSALVGLWNGFQLLTGRIYGENTDRVYSYFSGLKGVDTIIGICYIAIAIFALVTRFMLADFKKCGPAMYIGMQVAGLIISIAYIASVTSIVDGLTEYIASSTYGTMAVSIVMLICNIVYFKKRKHLFDR</sequence>
<organism evidence="3 4">
    <name type="scientific">Coprococcus hominis</name>
    <name type="common">ex Arizal et al. 2022</name>
    <dbReference type="NCBI Taxonomy" id="2881262"/>
    <lineage>
        <taxon>Bacteria</taxon>
        <taxon>Bacillati</taxon>
        <taxon>Bacillota</taxon>
        <taxon>Clostridia</taxon>
        <taxon>Lachnospirales</taxon>
        <taxon>Lachnospiraceae</taxon>
        <taxon>Coprococcus</taxon>
    </lineage>
</organism>
<keyword evidence="1" id="KW-0472">Membrane</keyword>
<dbReference type="InterPro" id="IPR026870">
    <property type="entry name" value="Zinc_ribbon_dom"/>
</dbReference>
<gene>
    <name evidence="3" type="ORF">LKD28_02160</name>
</gene>
<dbReference type="RefSeq" id="WP_118734047.1">
    <property type="nucleotide sequence ID" value="NZ_JAJEQT010000001.1"/>
</dbReference>
<name>A0ABS8FKY9_9FIRM</name>